<evidence type="ECO:0000256" key="7">
    <source>
        <dbReference type="ARBA" id="ARBA00022723"/>
    </source>
</evidence>
<evidence type="ECO:0000256" key="2">
    <source>
        <dbReference type="ARBA" id="ARBA00005745"/>
    </source>
</evidence>
<evidence type="ECO:0000256" key="12">
    <source>
        <dbReference type="SAM" id="Phobius"/>
    </source>
</evidence>
<keyword evidence="3" id="KW-0813">Transport</keyword>
<dbReference type="NCBIfam" id="TIGR02120">
    <property type="entry name" value="GspF"/>
    <property type="match status" value="1"/>
</dbReference>
<keyword evidence="10 12" id="KW-1133">Transmembrane helix</keyword>
<evidence type="ECO:0000256" key="4">
    <source>
        <dbReference type="ARBA" id="ARBA00022475"/>
    </source>
</evidence>
<dbReference type="GO" id="GO:0005886">
    <property type="term" value="C:plasma membrane"/>
    <property type="evidence" value="ECO:0007669"/>
    <property type="project" value="UniProtKB-SubCell"/>
</dbReference>
<dbReference type="AlphaFoldDB" id="A0A3B0WJP6"/>
<keyword evidence="7" id="KW-0479">Metal-binding</keyword>
<dbReference type="InterPro" id="IPR018076">
    <property type="entry name" value="T2SS_GspF_dom"/>
</dbReference>
<evidence type="ECO:0000256" key="11">
    <source>
        <dbReference type="ARBA" id="ARBA00023136"/>
    </source>
</evidence>
<comment type="similarity">
    <text evidence="2">Belongs to the GSP F family.</text>
</comment>
<comment type="subcellular location">
    <subcellularLocation>
        <location evidence="1">Cell inner membrane</location>
        <topology evidence="1">Multi-pass membrane protein</topology>
    </subcellularLocation>
</comment>
<evidence type="ECO:0000313" key="14">
    <source>
        <dbReference type="EMBL" id="VAW55551.1"/>
    </source>
</evidence>
<dbReference type="FunFam" id="1.20.81.30:FF:000001">
    <property type="entry name" value="Type II secretion system protein F"/>
    <property type="match status" value="2"/>
</dbReference>
<evidence type="ECO:0000256" key="10">
    <source>
        <dbReference type="ARBA" id="ARBA00022989"/>
    </source>
</evidence>
<dbReference type="EMBL" id="UOFE01000049">
    <property type="protein sequence ID" value="VAW55551.1"/>
    <property type="molecule type" value="Genomic_DNA"/>
</dbReference>
<dbReference type="GO" id="GO:0015628">
    <property type="term" value="P:protein secretion by the type II secretion system"/>
    <property type="evidence" value="ECO:0007669"/>
    <property type="project" value="InterPro"/>
</dbReference>
<dbReference type="PRINTS" id="PR00812">
    <property type="entry name" value="BCTERIALGSPF"/>
</dbReference>
<dbReference type="PROSITE" id="PS00874">
    <property type="entry name" value="T2SP_F"/>
    <property type="match status" value="1"/>
</dbReference>
<dbReference type="GO" id="GO:0015627">
    <property type="term" value="C:type II protein secretion system complex"/>
    <property type="evidence" value="ECO:0007669"/>
    <property type="project" value="InterPro"/>
</dbReference>
<name>A0A3B0WJP6_9ZZZZ</name>
<dbReference type="InterPro" id="IPR001992">
    <property type="entry name" value="T2SS_GspF/T4SS_PilC_CS"/>
</dbReference>
<feature type="transmembrane region" description="Helical" evidence="12">
    <location>
        <begin position="177"/>
        <end position="200"/>
    </location>
</feature>
<dbReference type="GO" id="GO:0046872">
    <property type="term" value="F:metal ion binding"/>
    <property type="evidence" value="ECO:0007669"/>
    <property type="project" value="UniProtKB-KW"/>
</dbReference>
<evidence type="ECO:0000256" key="5">
    <source>
        <dbReference type="ARBA" id="ARBA00022519"/>
    </source>
</evidence>
<organism evidence="14">
    <name type="scientific">hydrothermal vent metagenome</name>
    <dbReference type="NCBI Taxonomy" id="652676"/>
    <lineage>
        <taxon>unclassified sequences</taxon>
        <taxon>metagenomes</taxon>
        <taxon>ecological metagenomes</taxon>
    </lineage>
</organism>
<feature type="transmembrane region" description="Helical" evidence="12">
    <location>
        <begin position="231"/>
        <end position="250"/>
    </location>
</feature>
<protein>
    <submittedName>
        <fullName evidence="14">General secretion pathway protein F</fullName>
    </submittedName>
</protein>
<dbReference type="Pfam" id="PF00482">
    <property type="entry name" value="T2SSF"/>
    <property type="match status" value="2"/>
</dbReference>
<accession>A0A3B0WJP6</accession>
<keyword evidence="9" id="KW-0653">Protein transport</keyword>
<keyword evidence="5" id="KW-0997">Cell inner membrane</keyword>
<evidence type="ECO:0000256" key="3">
    <source>
        <dbReference type="ARBA" id="ARBA00022448"/>
    </source>
</evidence>
<dbReference type="Gene3D" id="1.20.81.30">
    <property type="entry name" value="Type II secretion system (T2SS), domain F"/>
    <property type="match status" value="2"/>
</dbReference>
<dbReference type="InterPro" id="IPR011850">
    <property type="entry name" value="T2SS_GspF"/>
</dbReference>
<dbReference type="PANTHER" id="PTHR30012">
    <property type="entry name" value="GENERAL SECRETION PATHWAY PROTEIN"/>
    <property type="match status" value="1"/>
</dbReference>
<dbReference type="InterPro" id="IPR042094">
    <property type="entry name" value="T2SS_GspF_sf"/>
</dbReference>
<evidence type="ECO:0000256" key="6">
    <source>
        <dbReference type="ARBA" id="ARBA00022692"/>
    </source>
</evidence>
<proteinExistence type="inferred from homology"/>
<dbReference type="PANTHER" id="PTHR30012:SF0">
    <property type="entry name" value="TYPE II SECRETION SYSTEM PROTEIN F-RELATED"/>
    <property type="match status" value="1"/>
</dbReference>
<keyword evidence="4" id="KW-1003">Cell membrane</keyword>
<keyword evidence="11 12" id="KW-0472">Membrane</keyword>
<feature type="domain" description="Type II secretion system protein GspF" evidence="13">
    <location>
        <begin position="79"/>
        <end position="201"/>
    </location>
</feature>
<evidence type="ECO:0000256" key="9">
    <source>
        <dbReference type="ARBA" id="ARBA00022927"/>
    </source>
</evidence>
<sequence length="412" mass="45330">MAAFDYIALDAKGKELKGVIEGDAARHVRQLLRDKGLVPLEITESHKKAQSKQSAKNSDASKLQLFQRGISSTELALLTRQLATLIQAALPLDETLSAVANQAEKPRIKSMLFAIRSRVLEGHSLAVGLSDYPKVFPELYRATVDAGEQSGHLDTVLERLADYTESRQEIQSKVSQALIYPAFLSLFAIAIVIFMMTSIVPQVVSVFEDTGQELPGLTITLITMSDFVVDYGMFMLLVVVAAVIGFQVMLTRPAFVMKYHFFLLRLPLIQRLVRGLNAALFTRTFSILTGSGVAVIEAMKISAKVVANLPMRQAILSATDRVREGTSIKNALDHSKLFPPMTLQLIASGENSGKLEEMLERASMQLEREQVTLIAYIVGILEPVIILTMGLMVLMIVLGILLPIFDLNSLVK</sequence>
<keyword evidence="8" id="KW-0106">Calcium</keyword>
<reference evidence="14" key="1">
    <citation type="submission" date="2018-06" db="EMBL/GenBank/DDBJ databases">
        <authorList>
            <person name="Zhirakovskaya E."/>
        </authorList>
    </citation>
    <scope>NUCLEOTIDE SEQUENCE</scope>
</reference>
<keyword evidence="6 12" id="KW-0812">Transmembrane</keyword>
<dbReference type="InterPro" id="IPR003004">
    <property type="entry name" value="GspF/PilC"/>
</dbReference>
<feature type="domain" description="Type II secretion system protein GspF" evidence="13">
    <location>
        <begin position="281"/>
        <end position="403"/>
    </location>
</feature>
<evidence type="ECO:0000256" key="1">
    <source>
        <dbReference type="ARBA" id="ARBA00004429"/>
    </source>
</evidence>
<gene>
    <name evidence="14" type="ORF">MNBD_GAMMA05-2122</name>
</gene>
<evidence type="ECO:0000259" key="13">
    <source>
        <dbReference type="Pfam" id="PF00482"/>
    </source>
</evidence>
<evidence type="ECO:0000256" key="8">
    <source>
        <dbReference type="ARBA" id="ARBA00022837"/>
    </source>
</evidence>
<feature type="transmembrane region" description="Helical" evidence="12">
    <location>
        <begin position="373"/>
        <end position="405"/>
    </location>
</feature>